<keyword evidence="8" id="KW-1185">Reference proteome</keyword>
<evidence type="ECO:0000313" key="7">
    <source>
        <dbReference type="EMBL" id="MDT0409015.1"/>
    </source>
</evidence>
<evidence type="ECO:0000256" key="6">
    <source>
        <dbReference type="RuleBase" id="RU362030"/>
    </source>
</evidence>
<dbReference type="InterPro" id="IPR029063">
    <property type="entry name" value="SAM-dependent_MTases_sf"/>
</dbReference>
<reference evidence="8" key="1">
    <citation type="submission" date="2023-07" db="EMBL/GenBank/DDBJ databases">
        <title>30 novel species of actinomycetes from the DSMZ collection.</title>
        <authorList>
            <person name="Nouioui I."/>
        </authorList>
    </citation>
    <scope>NUCLEOTIDE SEQUENCE [LARGE SCALE GENOMIC DNA]</scope>
    <source>
        <strain evidence="8">DSM 41979</strain>
    </source>
</reference>
<proteinExistence type="inferred from homology"/>
<evidence type="ECO:0000256" key="4">
    <source>
        <dbReference type="ARBA" id="ARBA00022679"/>
    </source>
</evidence>
<dbReference type="InterPro" id="IPR011610">
    <property type="entry name" value="SAM_mthyl_Trfase_ML2640-like"/>
</dbReference>
<dbReference type="GO" id="GO:0032259">
    <property type="term" value="P:methylation"/>
    <property type="evidence" value="ECO:0007669"/>
    <property type="project" value="UniProtKB-KW"/>
</dbReference>
<accession>A0ABU2QXD0</accession>
<dbReference type="PANTHER" id="PTHR43619">
    <property type="entry name" value="S-ADENOSYL-L-METHIONINE-DEPENDENT METHYLTRANSFERASE YKTD-RELATED"/>
    <property type="match status" value="1"/>
</dbReference>
<dbReference type="SUPFAM" id="SSF53335">
    <property type="entry name" value="S-adenosyl-L-methionine-dependent methyltransferases"/>
    <property type="match status" value="1"/>
</dbReference>
<keyword evidence="3 6" id="KW-0489">Methyltransferase</keyword>
<evidence type="ECO:0000256" key="3">
    <source>
        <dbReference type="ARBA" id="ARBA00022603"/>
    </source>
</evidence>
<protein>
    <recommendedName>
        <fullName evidence="6">S-adenosyl-L-methionine-dependent methyltransferase</fullName>
        <ecNumber evidence="6">2.1.1.-</ecNumber>
    </recommendedName>
</protein>
<dbReference type="Proteomes" id="UP001183610">
    <property type="component" value="Unassembled WGS sequence"/>
</dbReference>
<sequence length="316" mass="33678">MSDTTGTGPSGAGCAETGVAGAETGVAVRGAETGVARTALLVAAARAIETHRPDALARDPYAEHFVRAAGGCTGWPLHPDDVPGGEDDPLWGRLGRYFALRTRVLDDHLGHAAHSGERQVVLLGAGLDTRALRLPWPEGTVVYEIDQAPVLAFKQRVLDALPPVPGAAERRILAADVREDWAGPLKEAGFDPTQRTAWLAEGLFLYLPAAAEARILADLHAHSAPGSSLAYEIKLGLETAAVRDSPVYADTRERLGIDLLDLFDTEPRPDSASTLAALGWRTETRTPFAHSRALGRGPMPEKNDALAANRWVFALK</sequence>
<gene>
    <name evidence="7" type="ORF">RM698_08090</name>
</gene>
<dbReference type="NCBIfam" id="TIGR00027">
    <property type="entry name" value="mthyl_TIGR00027"/>
    <property type="match status" value="1"/>
</dbReference>
<comment type="function">
    <text evidence="1 6">Exhibits S-adenosyl-L-methionine-dependent methyltransferase activity.</text>
</comment>
<dbReference type="PANTHER" id="PTHR43619:SF2">
    <property type="entry name" value="S-ADENOSYL-L-METHIONINE-DEPENDENT METHYLTRANSFERASES SUPERFAMILY PROTEIN"/>
    <property type="match status" value="1"/>
</dbReference>
<evidence type="ECO:0000313" key="8">
    <source>
        <dbReference type="Proteomes" id="UP001183610"/>
    </source>
</evidence>
<name>A0ABU2QXD0_9ACTN</name>
<dbReference type="Pfam" id="PF04072">
    <property type="entry name" value="LCM"/>
    <property type="match status" value="1"/>
</dbReference>
<evidence type="ECO:0000256" key="2">
    <source>
        <dbReference type="ARBA" id="ARBA00008138"/>
    </source>
</evidence>
<evidence type="ECO:0000256" key="1">
    <source>
        <dbReference type="ARBA" id="ARBA00003907"/>
    </source>
</evidence>
<evidence type="ECO:0000256" key="5">
    <source>
        <dbReference type="ARBA" id="ARBA00022691"/>
    </source>
</evidence>
<organism evidence="7 8">
    <name type="scientific">Streptomyces evansiae</name>
    <dbReference type="NCBI Taxonomy" id="3075535"/>
    <lineage>
        <taxon>Bacteria</taxon>
        <taxon>Bacillati</taxon>
        <taxon>Actinomycetota</taxon>
        <taxon>Actinomycetes</taxon>
        <taxon>Kitasatosporales</taxon>
        <taxon>Streptomycetaceae</taxon>
        <taxon>Streptomyces</taxon>
    </lineage>
</organism>
<dbReference type="RefSeq" id="WP_009065359.1">
    <property type="nucleotide sequence ID" value="NZ_JAVRET010000013.1"/>
</dbReference>
<comment type="caution">
    <text evidence="7">The sequence shown here is derived from an EMBL/GenBank/DDBJ whole genome shotgun (WGS) entry which is preliminary data.</text>
</comment>
<comment type="similarity">
    <text evidence="2 6">Belongs to the UPF0677 family.</text>
</comment>
<dbReference type="Gene3D" id="3.40.50.150">
    <property type="entry name" value="Vaccinia Virus protein VP39"/>
    <property type="match status" value="1"/>
</dbReference>
<dbReference type="EC" id="2.1.1.-" evidence="6"/>
<keyword evidence="5 6" id="KW-0949">S-adenosyl-L-methionine</keyword>
<dbReference type="EMBL" id="JAVRET010000013">
    <property type="protein sequence ID" value="MDT0409015.1"/>
    <property type="molecule type" value="Genomic_DNA"/>
</dbReference>
<keyword evidence="4 7" id="KW-0808">Transferase</keyword>
<dbReference type="GO" id="GO:0008168">
    <property type="term" value="F:methyltransferase activity"/>
    <property type="evidence" value="ECO:0007669"/>
    <property type="project" value="UniProtKB-KW"/>
</dbReference>
<dbReference type="InterPro" id="IPR007213">
    <property type="entry name" value="Ppm1/Ppm2/Tcmp"/>
</dbReference>